<organism evidence="1 2">
    <name type="scientific">Linum tenue</name>
    <dbReference type="NCBI Taxonomy" id="586396"/>
    <lineage>
        <taxon>Eukaryota</taxon>
        <taxon>Viridiplantae</taxon>
        <taxon>Streptophyta</taxon>
        <taxon>Embryophyta</taxon>
        <taxon>Tracheophyta</taxon>
        <taxon>Spermatophyta</taxon>
        <taxon>Magnoliopsida</taxon>
        <taxon>eudicotyledons</taxon>
        <taxon>Gunneridae</taxon>
        <taxon>Pentapetalae</taxon>
        <taxon>rosids</taxon>
        <taxon>fabids</taxon>
        <taxon>Malpighiales</taxon>
        <taxon>Linaceae</taxon>
        <taxon>Linum</taxon>
    </lineage>
</organism>
<dbReference type="AlphaFoldDB" id="A0AAV0S362"/>
<dbReference type="EMBL" id="CAMGYJ010000011">
    <property type="protein sequence ID" value="CAI0626965.1"/>
    <property type="molecule type" value="Genomic_DNA"/>
</dbReference>
<gene>
    <name evidence="1" type="ORF">LITE_LOCUS51088</name>
</gene>
<reference evidence="1" key="1">
    <citation type="submission" date="2022-08" db="EMBL/GenBank/DDBJ databases">
        <authorList>
            <person name="Gutierrez-Valencia J."/>
        </authorList>
    </citation>
    <scope>NUCLEOTIDE SEQUENCE</scope>
</reference>
<dbReference type="Proteomes" id="UP001154282">
    <property type="component" value="Unassembled WGS sequence"/>
</dbReference>
<protein>
    <submittedName>
        <fullName evidence="1">Uncharacterized protein</fullName>
    </submittedName>
</protein>
<name>A0AAV0S362_9ROSI</name>
<evidence type="ECO:0000313" key="1">
    <source>
        <dbReference type="EMBL" id="CAI0626965.1"/>
    </source>
</evidence>
<proteinExistence type="predicted"/>
<accession>A0AAV0S362</accession>
<sequence>MLVLELPWASDSRISEKLPARCCPRKWSGWTRTRADHSAVWESGKRFVHHGLPVSHIRVPSFCDLSQ</sequence>
<comment type="caution">
    <text evidence="1">The sequence shown here is derived from an EMBL/GenBank/DDBJ whole genome shotgun (WGS) entry which is preliminary data.</text>
</comment>
<evidence type="ECO:0000313" key="2">
    <source>
        <dbReference type="Proteomes" id="UP001154282"/>
    </source>
</evidence>
<keyword evidence="2" id="KW-1185">Reference proteome</keyword>